<dbReference type="SUPFAM" id="SSF51695">
    <property type="entry name" value="PLC-like phosphodiesterases"/>
    <property type="match status" value="1"/>
</dbReference>
<dbReference type="InterPro" id="IPR030395">
    <property type="entry name" value="GP_PDE_dom"/>
</dbReference>
<dbReference type="Proteomes" id="UP000095214">
    <property type="component" value="Chromosome"/>
</dbReference>
<dbReference type="STRING" id="178339.BH719_05085"/>
<dbReference type="Pfam" id="PF03009">
    <property type="entry name" value="GDPD"/>
    <property type="match status" value="1"/>
</dbReference>
<dbReference type="GO" id="GO:0006629">
    <property type="term" value="P:lipid metabolic process"/>
    <property type="evidence" value="ECO:0007669"/>
    <property type="project" value="InterPro"/>
</dbReference>
<evidence type="ECO:0000313" key="3">
    <source>
        <dbReference type="Proteomes" id="UP000095214"/>
    </source>
</evidence>
<gene>
    <name evidence="2" type="ORF">BH719_05085</name>
</gene>
<dbReference type="GO" id="GO:0008081">
    <property type="term" value="F:phosphoric diester hydrolase activity"/>
    <property type="evidence" value="ECO:0007669"/>
    <property type="project" value="InterPro"/>
</dbReference>
<evidence type="ECO:0000259" key="1">
    <source>
        <dbReference type="PROSITE" id="PS51704"/>
    </source>
</evidence>
<protein>
    <submittedName>
        <fullName evidence="2">Glycerophosphoryl diester phosphodiesterase</fullName>
    </submittedName>
</protein>
<reference evidence="2 3" key="1">
    <citation type="submission" date="2016-09" db="EMBL/GenBank/DDBJ databases">
        <title>Complete genome sequence of Actinomyces hongkongensis HKU8.</title>
        <authorList>
            <person name="Gao Y.-X."/>
            <person name="Zhou Y.-Y."/>
            <person name="Xie Y."/>
            <person name="Wang M."/>
            <person name="Wang S.-J."/>
            <person name="Shen S.-G."/>
        </authorList>
    </citation>
    <scope>NUCLEOTIDE SEQUENCE [LARGE SCALE GENOMIC DNA]</scope>
    <source>
        <strain evidence="2 3">HKU8</strain>
    </source>
</reference>
<dbReference type="InterPro" id="IPR017946">
    <property type="entry name" value="PLC-like_Pdiesterase_TIM-brl"/>
</dbReference>
<keyword evidence="3" id="KW-1185">Reference proteome</keyword>
<sequence>MTPLPRIIAHRGAKSLAPENTIAAFAKAMEVGARWFEFDVGAIGDGSLIVMHDDTLDRTTTGSGRYDGLAFSDIRKLDAGRWFSSTYRFERVPEAADAIEFGNTAQMGMHLEVKPCRRNPLLRERLVEALAVAVGAAADPAHFVVSSFDHDLLAAFHEARPDVALGWLVERGQGPSSWRGGAEALGCAAVHPPLEGLTEAEVAGMRAAGFDVNVWTVNDVECAQRLAQWGVTGVFTDVPQDFPADALARL</sequence>
<dbReference type="AlphaFoldDB" id="A0A1D8B2F5"/>
<dbReference type="OrthoDB" id="9758957at2"/>
<dbReference type="RefSeq" id="WP_009743693.1">
    <property type="nucleotide sequence ID" value="NZ_CP017298.1"/>
</dbReference>
<dbReference type="PROSITE" id="PS51704">
    <property type="entry name" value="GP_PDE"/>
    <property type="match status" value="1"/>
</dbReference>
<feature type="domain" description="GP-PDE" evidence="1">
    <location>
        <begin position="5"/>
        <end position="246"/>
    </location>
</feature>
<dbReference type="KEGG" id="phon:BH719_05085"/>
<evidence type="ECO:0000313" key="2">
    <source>
        <dbReference type="EMBL" id="AOS47314.1"/>
    </source>
</evidence>
<dbReference type="EMBL" id="CP017298">
    <property type="protein sequence ID" value="AOS47314.1"/>
    <property type="molecule type" value="Genomic_DNA"/>
</dbReference>
<name>A0A1D8B2F5_9ACTO</name>
<organism evidence="2 3">
    <name type="scientific">Pauljensenia hongkongensis</name>
    <dbReference type="NCBI Taxonomy" id="178339"/>
    <lineage>
        <taxon>Bacteria</taxon>
        <taxon>Bacillati</taxon>
        <taxon>Actinomycetota</taxon>
        <taxon>Actinomycetes</taxon>
        <taxon>Actinomycetales</taxon>
        <taxon>Actinomycetaceae</taxon>
        <taxon>Pauljensenia</taxon>
    </lineage>
</organism>
<dbReference type="Gene3D" id="3.20.20.190">
    <property type="entry name" value="Phosphatidylinositol (PI) phosphodiesterase"/>
    <property type="match status" value="1"/>
</dbReference>
<accession>A0A1D8B2F5</accession>
<dbReference type="PANTHER" id="PTHR46211:SF1">
    <property type="entry name" value="GLYCEROPHOSPHODIESTER PHOSPHODIESTERASE, CYTOPLASMIC"/>
    <property type="match status" value="1"/>
</dbReference>
<dbReference type="PANTHER" id="PTHR46211">
    <property type="entry name" value="GLYCEROPHOSPHORYL DIESTER PHOSPHODIESTERASE"/>
    <property type="match status" value="1"/>
</dbReference>
<proteinExistence type="predicted"/>